<dbReference type="EMBL" id="FN318066">
    <property type="protein sequence ID" value="CAX73795.1"/>
    <property type="molecule type" value="mRNA"/>
</dbReference>
<feature type="transmembrane region" description="Helical" evidence="6">
    <location>
        <begin position="266"/>
        <end position="287"/>
    </location>
</feature>
<keyword evidence="4 6" id="KW-1133">Transmembrane helix</keyword>
<feature type="transmembrane region" description="Helical" evidence="6">
    <location>
        <begin position="128"/>
        <end position="148"/>
    </location>
</feature>
<reference evidence="7" key="1">
    <citation type="journal article" date="2009" name="Nature">
        <title>The Schistosoma japonicum genome reveals features of host-parasite interplay.</title>
        <authorList>
            <person name="Liu F."/>
            <person name="Zhou Y."/>
            <person name="Wang Z.Q."/>
            <person name="Lu G."/>
            <person name="Zheng H."/>
            <person name="Brindley P.J."/>
            <person name="McManus D.P."/>
            <person name="Blair D."/>
            <person name="Zhang Q.H."/>
            <person name="Zhong Y."/>
            <person name="Wang S."/>
            <person name="Han Z.G."/>
            <person name="Chen Z."/>
        </authorList>
    </citation>
    <scope>NUCLEOTIDE SEQUENCE</scope>
    <source>
        <strain evidence="7">Anhui</strain>
    </source>
</reference>
<reference evidence="7" key="2">
    <citation type="submission" date="2009-03" db="EMBL/GenBank/DDBJ databases">
        <authorList>
            <person name="Gang L."/>
        </authorList>
    </citation>
    <scope>NUCLEOTIDE SEQUENCE</scope>
    <source>
        <strain evidence="7">Anhui</strain>
    </source>
</reference>
<dbReference type="Pfam" id="PF07851">
    <property type="entry name" value="TMEM120A-B"/>
    <property type="match status" value="1"/>
</dbReference>
<evidence type="ECO:0000256" key="3">
    <source>
        <dbReference type="ARBA" id="ARBA00022692"/>
    </source>
</evidence>
<evidence type="ECO:0008006" key="8">
    <source>
        <dbReference type="Google" id="ProtNLM"/>
    </source>
</evidence>
<evidence type="ECO:0000256" key="1">
    <source>
        <dbReference type="ARBA" id="ARBA00004141"/>
    </source>
</evidence>
<sequence>MENFQRSVDQFQKDWLLLQEKHSSLVMSSYKLKEEEKGCVQSVKHCRTYMRLLKNEIESLHNNASGDEITFLEKVKLDILKKEYILRDIEDVLPRTAGLYLRIVLGALNISFANKEDKFRYKDDYERFKIIISGICAFLSFLLYFFIQNRIVDTIFHFLLVWYYCTLTIRERILIANGSRIKGWWNISHFISTACAGIMLIWPRSRSYDEFRDQFMLFSLNLNLVHFIQYQYQISCLHKLRTLGCRHPMDITVDGFMSWMFRRLTFILPFLIETYGFELYLAYNLYVISQQKYCHEWQVLAVALIYFALATGSIVTVLQVIRQKIRAPPPVVLHDHLTKKYSFALPMEKLNAADIFSGDNNGTMTTAATTQTVMT</sequence>
<feature type="transmembrane region" description="Helical" evidence="6">
    <location>
        <begin position="299"/>
        <end position="321"/>
    </location>
</feature>
<evidence type="ECO:0000256" key="2">
    <source>
        <dbReference type="ARBA" id="ARBA00009700"/>
    </source>
</evidence>
<name>C1LGG7_SCHJA</name>
<evidence type="ECO:0000256" key="5">
    <source>
        <dbReference type="ARBA" id="ARBA00023136"/>
    </source>
</evidence>
<evidence type="ECO:0000313" key="7">
    <source>
        <dbReference type="EMBL" id="CAX73795.1"/>
    </source>
</evidence>
<evidence type="ECO:0000256" key="4">
    <source>
        <dbReference type="ARBA" id="ARBA00022989"/>
    </source>
</evidence>
<evidence type="ECO:0000256" key="6">
    <source>
        <dbReference type="SAM" id="Phobius"/>
    </source>
</evidence>
<proteinExistence type="evidence at transcript level"/>
<keyword evidence="5 6" id="KW-0472">Membrane</keyword>
<keyword evidence="3 6" id="KW-0812">Transmembrane</keyword>
<accession>C1LGG7</accession>
<dbReference type="AlphaFoldDB" id="C1LGG7"/>
<dbReference type="PANTHER" id="PTHR21433">
    <property type="entry name" value="TRANSMEMBRANE PROTEIN INDUCED BY TUMOR NECROSIS FACTOR ALPHA"/>
    <property type="match status" value="1"/>
</dbReference>
<comment type="subcellular location">
    <subcellularLocation>
        <location evidence="1">Membrane</location>
        <topology evidence="1">Multi-pass membrane protein</topology>
    </subcellularLocation>
</comment>
<comment type="similarity">
    <text evidence="2">Belongs to the TMEM120 family.</text>
</comment>
<protein>
    <recommendedName>
        <fullName evidence="8">Transmembrane protein</fullName>
    </recommendedName>
</protein>
<feature type="transmembrane region" description="Helical" evidence="6">
    <location>
        <begin position="183"/>
        <end position="202"/>
    </location>
</feature>
<dbReference type="InterPro" id="IPR012926">
    <property type="entry name" value="TMEM120A/B"/>
</dbReference>
<dbReference type="GO" id="GO:0016020">
    <property type="term" value="C:membrane"/>
    <property type="evidence" value="ECO:0007669"/>
    <property type="project" value="UniProtKB-SubCell"/>
</dbReference>
<organism evidence="7">
    <name type="scientific">Schistosoma japonicum</name>
    <name type="common">Blood fluke</name>
    <dbReference type="NCBI Taxonomy" id="6182"/>
    <lineage>
        <taxon>Eukaryota</taxon>
        <taxon>Metazoa</taxon>
        <taxon>Spiralia</taxon>
        <taxon>Lophotrochozoa</taxon>
        <taxon>Platyhelminthes</taxon>
        <taxon>Trematoda</taxon>
        <taxon>Digenea</taxon>
        <taxon>Strigeidida</taxon>
        <taxon>Schistosomatoidea</taxon>
        <taxon>Schistosomatidae</taxon>
        <taxon>Schistosoma</taxon>
    </lineage>
</organism>
<dbReference type="PANTHER" id="PTHR21433:SF0">
    <property type="entry name" value="TRANSMEMBRANE PROTEIN 120 HOMOLOG"/>
    <property type="match status" value="1"/>
</dbReference>
<feature type="transmembrane region" description="Helical" evidence="6">
    <location>
        <begin position="154"/>
        <end position="171"/>
    </location>
</feature>